<dbReference type="EMBL" id="LNSV01000003">
    <property type="protein sequence ID" value="KUH40456.1"/>
    <property type="molecule type" value="Genomic_DNA"/>
</dbReference>
<comment type="caution">
    <text evidence="1">The sequence shown here is derived from an EMBL/GenBank/DDBJ whole genome shotgun (WGS) entry which is preliminary data.</text>
</comment>
<dbReference type="InterPro" id="IPR015943">
    <property type="entry name" value="WD40/YVTN_repeat-like_dom_sf"/>
</dbReference>
<dbReference type="SUPFAM" id="SSF50998">
    <property type="entry name" value="Quinoprotein alcohol dehydrogenase-like"/>
    <property type="match status" value="2"/>
</dbReference>
<evidence type="ECO:0000313" key="2">
    <source>
        <dbReference type="Proteomes" id="UP000054011"/>
    </source>
</evidence>
<dbReference type="InterPro" id="IPR011047">
    <property type="entry name" value="Quinoprotein_ADH-like_sf"/>
</dbReference>
<dbReference type="OrthoDB" id="57332at2"/>
<dbReference type="Gene3D" id="2.130.10.10">
    <property type="entry name" value="YVTN repeat-like/Quinoprotein amine dehydrogenase"/>
    <property type="match status" value="2"/>
</dbReference>
<dbReference type="PROSITE" id="PS51318">
    <property type="entry name" value="TAT"/>
    <property type="match status" value="1"/>
</dbReference>
<dbReference type="AlphaFoldDB" id="A0A100YA52"/>
<dbReference type="Proteomes" id="UP000054011">
    <property type="component" value="Unassembled WGS sequence"/>
</dbReference>
<protein>
    <submittedName>
        <fullName evidence="1">Uncharacterized protein</fullName>
    </submittedName>
</protein>
<reference evidence="1 2" key="1">
    <citation type="submission" date="2015-11" db="EMBL/GenBank/DDBJ databases">
        <title>Genome-wide analysis reveals the secondary metabolome in Streptomyces kanasensis ZX01.</title>
        <authorList>
            <person name="Zhang G."/>
            <person name="Han L."/>
            <person name="Feng J."/>
            <person name="Zhang X."/>
        </authorList>
    </citation>
    <scope>NUCLEOTIDE SEQUENCE [LARGE SCALE GENOMIC DNA]</scope>
    <source>
        <strain evidence="1 2">ZX01</strain>
    </source>
</reference>
<accession>A0A100YA52</accession>
<dbReference type="STRING" id="936756.ATE80_02390"/>
<organism evidence="1 2">
    <name type="scientific">Streptomyces kanasensis</name>
    <dbReference type="NCBI Taxonomy" id="936756"/>
    <lineage>
        <taxon>Bacteria</taxon>
        <taxon>Bacillati</taxon>
        <taxon>Actinomycetota</taxon>
        <taxon>Actinomycetes</taxon>
        <taxon>Kitasatosporales</taxon>
        <taxon>Streptomycetaceae</taxon>
        <taxon>Streptomyces</taxon>
    </lineage>
</organism>
<evidence type="ECO:0000313" key="1">
    <source>
        <dbReference type="EMBL" id="KUH40456.1"/>
    </source>
</evidence>
<keyword evidence="2" id="KW-1185">Reference proteome</keyword>
<proteinExistence type="predicted"/>
<sequence>MATRRAFLAGSTAVISATLLPPSPEAHAEAGSHFMRDPQLIGVPLSDVLLLGGTVAPGPTGKQALWSASTGKPARLNALDPTTGDLLVSAPLTGGDGAWSVTEAPSGVYAGTYGNAHLYRWSPESGEVAEDLGLPAPGQTFIWALATDAAGKVWGGTFPGGKVFRFDPATRAFTDFGQAVPGQTYVRSIACSGGKVYSGSYAAAHIAELDPATGAFTQLPTPPGLDTISGKPVYDLDAYDGRLYARIGSDAPNPLYVFDLAARTWSAPIPEVHGLSVCPPGEDGAVYFIQRGELRRYDPATGANTGTGLHFTGKVQNARSFGWAELGLADYPGRSVVGTLWRGDMFRYNPTTGAHAILGTKVRKEPIDIQALEAGGRRTLYAGGFLNGGFAAVDTRTGAPSFHRFGQIEAILRDAEGTVWIGQYPDARLFRYRPDKPWNSPEYSPEGPPGTPPNPEVVVTLKPELQSRARCLADVGQKVAVGTVPDGNRLGGGLALYDKATGDWTFTRNVVRDMSIISLAAEYGVVYGGASIFGGLGTTPPTRTAGAAFAWHVERGEKLWERELVQGIGAVSAVAVAGGAVWALTGHSLFALHPGTGEVVRRLELGTRNNDGSIVISRRKLYVSVDGALIFRVDPLFPNRDPQLLVNFPHRRLAAHEGFLYFSRGPELYTVDVRR</sequence>
<dbReference type="RefSeq" id="WP_058940401.1">
    <property type="nucleotide sequence ID" value="NZ_LNSV01000003.1"/>
</dbReference>
<name>A0A100YA52_9ACTN</name>
<gene>
    <name evidence="1" type="ORF">ATE80_02390</name>
</gene>
<dbReference type="InterPro" id="IPR006311">
    <property type="entry name" value="TAT_signal"/>
</dbReference>